<reference evidence="2" key="1">
    <citation type="journal article" date="2018" name="J. Ind. Microbiol. Biotechnol.">
        <title>Genome mining reveals uncommon alkylpyrones as type III PKS products from myxobacteria.</title>
        <authorList>
            <person name="Hug J.J."/>
            <person name="Panter F."/>
            <person name="Krug D."/>
            <person name="Muller R."/>
        </authorList>
    </citation>
    <scope>NUCLEOTIDE SEQUENCE</scope>
    <source>
        <strain evidence="2">SBSr021</strain>
    </source>
</reference>
<proteinExistence type="predicted"/>
<protein>
    <submittedName>
        <fullName evidence="2">Uncharacterized protein</fullName>
    </submittedName>
</protein>
<dbReference type="AlphaFoldDB" id="A0A3S5GYN9"/>
<dbReference type="EMBL" id="MH908924">
    <property type="protein sequence ID" value="AYM54558.1"/>
    <property type="molecule type" value="Genomic_DNA"/>
</dbReference>
<organism evidence="2">
    <name type="scientific">Racemicystis crocea</name>
    <dbReference type="NCBI Taxonomy" id="1707966"/>
    <lineage>
        <taxon>Bacteria</taxon>
        <taxon>Pseudomonadati</taxon>
        <taxon>Myxococcota</taxon>
        <taxon>Polyangia</taxon>
        <taxon>Polyangiales</taxon>
        <taxon>Polyangiaceae</taxon>
    </lineage>
</organism>
<evidence type="ECO:0000313" key="2">
    <source>
        <dbReference type="EMBL" id="AYM54558.1"/>
    </source>
</evidence>
<evidence type="ECO:0000256" key="1">
    <source>
        <dbReference type="SAM" id="MobiDB-lite"/>
    </source>
</evidence>
<name>A0A3S5GYN9_9BACT</name>
<sequence length="258" mass="27842">MAKRAKQIDNRIVSSGKVVRAATTHKQQLAAALEARAIEVQGPSTKATAQFFEILFDFLGDTLDHSARKLGQAEDIVVGERADDVQLREDRGAAESDLIACSVRIRSSVADLKGNDAVKTYGLEGTQPRRGRELSIHARNVARLLKAKPFSETVDGVTYDSAGMAAALVARADKLDGLLTDLEREEHELGDALGKRDKVLTSWGDDYQGVADALTGLFRVGGRKDLSERVRPTTRVLSGDEEASDVEAQAPASEAQQT</sequence>
<accession>A0A3S5GYN9</accession>
<feature type="region of interest" description="Disordered" evidence="1">
    <location>
        <begin position="230"/>
        <end position="258"/>
    </location>
</feature>